<organism evidence="1 2">
    <name type="scientific">Streptomyces fragilis</name>
    <dbReference type="NCBI Taxonomy" id="67301"/>
    <lineage>
        <taxon>Bacteria</taxon>
        <taxon>Bacillati</taxon>
        <taxon>Actinomycetota</taxon>
        <taxon>Actinomycetes</taxon>
        <taxon>Kitasatosporales</taxon>
        <taxon>Streptomycetaceae</taxon>
        <taxon>Streptomyces</taxon>
    </lineage>
</organism>
<dbReference type="Gene3D" id="3.40.50.1000">
    <property type="entry name" value="HAD superfamily/HAD-like"/>
    <property type="match status" value="1"/>
</dbReference>
<dbReference type="EMBL" id="JBEZUR010000009">
    <property type="protein sequence ID" value="MEU3554284.1"/>
    <property type="molecule type" value="Genomic_DNA"/>
</dbReference>
<reference evidence="1 2" key="1">
    <citation type="submission" date="2024-06" db="EMBL/GenBank/DDBJ databases">
        <title>The Natural Products Discovery Center: Release of the First 8490 Sequenced Strains for Exploring Actinobacteria Biosynthetic Diversity.</title>
        <authorList>
            <person name="Kalkreuter E."/>
            <person name="Kautsar S.A."/>
            <person name="Yang D."/>
            <person name="Bader C.D."/>
            <person name="Teijaro C.N."/>
            <person name="Fluegel L."/>
            <person name="Davis C.M."/>
            <person name="Simpson J.R."/>
            <person name="Lauterbach L."/>
            <person name="Steele A.D."/>
            <person name="Gui C."/>
            <person name="Meng S."/>
            <person name="Li G."/>
            <person name="Viehrig K."/>
            <person name="Ye F."/>
            <person name="Su P."/>
            <person name="Kiefer A.F."/>
            <person name="Nichols A."/>
            <person name="Cepeda A.J."/>
            <person name="Yan W."/>
            <person name="Fan B."/>
            <person name="Jiang Y."/>
            <person name="Adhikari A."/>
            <person name="Zheng C.-J."/>
            <person name="Schuster L."/>
            <person name="Cowan T.M."/>
            <person name="Smanski M.J."/>
            <person name="Chevrette M.G."/>
            <person name="De Carvalho L.P.S."/>
            <person name="Shen B."/>
        </authorList>
    </citation>
    <scope>NUCLEOTIDE SEQUENCE [LARGE SCALE GENOMIC DNA]</scope>
    <source>
        <strain evidence="1 2">NPDC038104</strain>
    </source>
</reference>
<accession>A0ABV2YEX8</accession>
<sequence>MNLDGVLLNDTFSPVIHRFVTRRGGTYTVDVERAVFSQPQLVACGVLGAAVGSDAAPEQIRAEYFAEREEYLAERPVRVLEGAVELVARLRSLGLRTVCYGGLERGHFDRHLGAHAALFDDPAYVCTNDFRPGVREIAELFGLPCDRTLFIDDVAGVGQAAQESGASFIGHPSDFEHGFQRSVMRALGVRHLVDGPDRIDEELIRLVDAEAAARAAGRPGALCGRPAGV</sequence>
<evidence type="ECO:0000313" key="2">
    <source>
        <dbReference type="Proteomes" id="UP001550850"/>
    </source>
</evidence>
<dbReference type="InterPro" id="IPR023214">
    <property type="entry name" value="HAD_sf"/>
</dbReference>
<dbReference type="SUPFAM" id="SSF56784">
    <property type="entry name" value="HAD-like"/>
    <property type="match status" value="1"/>
</dbReference>
<proteinExistence type="predicted"/>
<comment type="caution">
    <text evidence="1">The sequence shown here is derived from an EMBL/GenBank/DDBJ whole genome shotgun (WGS) entry which is preliminary data.</text>
</comment>
<dbReference type="Proteomes" id="UP001550850">
    <property type="component" value="Unassembled WGS sequence"/>
</dbReference>
<gene>
    <name evidence="1" type="ORF">AB0E65_08680</name>
</gene>
<name>A0ABV2YEX8_9ACTN</name>
<keyword evidence="2" id="KW-1185">Reference proteome</keyword>
<evidence type="ECO:0000313" key="1">
    <source>
        <dbReference type="EMBL" id="MEU3554284.1"/>
    </source>
</evidence>
<dbReference type="InterPro" id="IPR036412">
    <property type="entry name" value="HAD-like_sf"/>
</dbReference>
<dbReference type="RefSeq" id="WP_245967725.1">
    <property type="nucleotide sequence ID" value="NZ_BEVZ01000006.1"/>
</dbReference>
<protein>
    <submittedName>
        <fullName evidence="1">HAD family phosphatase</fullName>
    </submittedName>
</protein>